<comment type="caution">
    <text evidence="6">The sequence shown here is derived from an EMBL/GenBank/DDBJ whole genome shotgun (WGS) entry which is preliminary data.</text>
</comment>
<comment type="subcellular location">
    <subcellularLocation>
        <location evidence="1">Secreted</location>
    </subcellularLocation>
</comment>
<evidence type="ECO:0000313" key="6">
    <source>
        <dbReference type="EMBL" id="CAF1468625.1"/>
    </source>
</evidence>
<name>A0A815QZN5_9BILA</name>
<evidence type="ECO:0000256" key="5">
    <source>
        <dbReference type="ARBA" id="ARBA00023180"/>
    </source>
</evidence>
<gene>
    <name evidence="6" type="ORF">JYZ213_LOCUS41677</name>
</gene>
<evidence type="ECO:0000256" key="4">
    <source>
        <dbReference type="ARBA" id="ARBA00022729"/>
    </source>
</evidence>
<dbReference type="EMBL" id="CAJNOG010001753">
    <property type="protein sequence ID" value="CAF1468625.1"/>
    <property type="molecule type" value="Genomic_DNA"/>
</dbReference>
<dbReference type="GO" id="GO:0016671">
    <property type="term" value="F:oxidoreductase activity, acting on a sulfur group of donors, disulfide as acceptor"/>
    <property type="evidence" value="ECO:0007669"/>
    <property type="project" value="InterPro"/>
</dbReference>
<dbReference type="Pfam" id="PF03227">
    <property type="entry name" value="GILT"/>
    <property type="match status" value="1"/>
</dbReference>
<dbReference type="PANTHER" id="PTHR13234:SF8">
    <property type="entry name" value="GAMMA-INTERFERON-INDUCIBLE LYSOSOMAL THIOL REDUCTASE"/>
    <property type="match status" value="1"/>
</dbReference>
<dbReference type="Proteomes" id="UP000663845">
    <property type="component" value="Unassembled WGS sequence"/>
</dbReference>
<protein>
    <submittedName>
        <fullName evidence="6">Uncharacterized protein</fullName>
    </submittedName>
</protein>
<dbReference type="InterPro" id="IPR004911">
    <property type="entry name" value="Interferon-induced_GILT"/>
</dbReference>
<keyword evidence="3" id="KW-0964">Secreted</keyword>
<accession>A0A815QZN5</accession>
<dbReference type="GO" id="GO:0005576">
    <property type="term" value="C:extracellular region"/>
    <property type="evidence" value="ECO:0007669"/>
    <property type="project" value="UniProtKB-SubCell"/>
</dbReference>
<evidence type="ECO:0000256" key="3">
    <source>
        <dbReference type="ARBA" id="ARBA00022525"/>
    </source>
</evidence>
<reference evidence="6" key="1">
    <citation type="submission" date="2021-02" db="EMBL/GenBank/DDBJ databases">
        <authorList>
            <person name="Nowell W R."/>
        </authorList>
    </citation>
    <scope>NUCLEOTIDE SEQUENCE</scope>
</reference>
<keyword evidence="4" id="KW-0732">Signal</keyword>
<evidence type="ECO:0000256" key="2">
    <source>
        <dbReference type="ARBA" id="ARBA00005679"/>
    </source>
</evidence>
<sequence>MTLEFLVLVLPIVFIGTSIFHESSKSTSIATNKRVDVEFFVMSKCRDAMICEILFIPSLLKLSSIINFTLSFIAREPEKNEFECLFGARECTGNKQQLCVQNMYSFSTFLQYLQCQTETYRTIPDNGEQCANETSNNLIKWSDVELCVTSEKSNELFHNSLKQTRLASARKSCTIHLNKESWCIHDGSWKNCTEGHDEISFIKAICSRYNGTDKPIECETLI</sequence>
<organism evidence="6 7">
    <name type="scientific">Adineta steineri</name>
    <dbReference type="NCBI Taxonomy" id="433720"/>
    <lineage>
        <taxon>Eukaryota</taxon>
        <taxon>Metazoa</taxon>
        <taxon>Spiralia</taxon>
        <taxon>Gnathifera</taxon>
        <taxon>Rotifera</taxon>
        <taxon>Eurotatoria</taxon>
        <taxon>Bdelloidea</taxon>
        <taxon>Adinetida</taxon>
        <taxon>Adinetidae</taxon>
        <taxon>Adineta</taxon>
    </lineage>
</organism>
<comment type="similarity">
    <text evidence="2">Belongs to the GILT family.</text>
</comment>
<proteinExistence type="inferred from homology"/>
<dbReference type="PANTHER" id="PTHR13234">
    <property type="entry name" value="GAMMA-INTERFERON INDUCIBLE LYSOSOMAL THIOL REDUCTASE GILT"/>
    <property type="match status" value="1"/>
</dbReference>
<keyword evidence="5" id="KW-0325">Glycoprotein</keyword>
<evidence type="ECO:0000256" key="1">
    <source>
        <dbReference type="ARBA" id="ARBA00004613"/>
    </source>
</evidence>
<dbReference type="AlphaFoldDB" id="A0A815QZN5"/>
<evidence type="ECO:0000313" key="7">
    <source>
        <dbReference type="Proteomes" id="UP000663845"/>
    </source>
</evidence>